<sequence length="428" mass="48331">METWGDVDGDAVLAAALALIDGDAEGLANPQVALEPPMTSGDDEWGAFDTTLLDLDRFPDENTSMESNSAGSASSEASVSSPEKKPPRKRRNARQEELQMLRQTEKELRHKLLELQRANGGSLNKMIVRTKPARKAWEHAAAEERAKRERAERENAKLRALLEDQVRMIKGFDRLVLKRRSTTELLSWHPAQRLRFPDEVNSVRDPSSEMELKQTVMDMYSNLDHITKDSRFAGSQPKLVTEFLTGSDGKPAFHVFEAGFLPFDFRASADAAWDVWVQPPPKMHGSYTQLETNQTLDSVCTYSEGTGHIPGTYRSRLVRRRFIEDNRVVILGTILLEPQEMDGVPMYGTFLQTQIWMILQPTEGGTSRQQFCTMTPGIRDPTSTTKAQQEERMQALLSFMQDHMESKVDANYRTLVSRLEDLRVGVAV</sequence>
<gene>
    <name evidence="2" type="ORF">Poli38472_011849</name>
</gene>
<dbReference type="PANTHER" id="PTHR35796:SF3">
    <property type="entry name" value="BHLH DOMAIN-CONTAINING PROTEIN"/>
    <property type="match status" value="1"/>
</dbReference>
<evidence type="ECO:0000256" key="1">
    <source>
        <dbReference type="SAM" id="MobiDB-lite"/>
    </source>
</evidence>
<organism evidence="2 3">
    <name type="scientific">Pythium oligandrum</name>
    <name type="common">Mycoparasitic fungus</name>
    <dbReference type="NCBI Taxonomy" id="41045"/>
    <lineage>
        <taxon>Eukaryota</taxon>
        <taxon>Sar</taxon>
        <taxon>Stramenopiles</taxon>
        <taxon>Oomycota</taxon>
        <taxon>Peronosporomycetes</taxon>
        <taxon>Pythiales</taxon>
        <taxon>Pythiaceae</taxon>
        <taxon>Pythium</taxon>
    </lineage>
</organism>
<dbReference type="Proteomes" id="UP000794436">
    <property type="component" value="Unassembled WGS sequence"/>
</dbReference>
<accession>A0A8K1FDE8</accession>
<reference evidence="2" key="1">
    <citation type="submission" date="2019-03" db="EMBL/GenBank/DDBJ databases">
        <title>Long read genome sequence of the mycoparasitic Pythium oligandrum ATCC 38472 isolated from sugarbeet rhizosphere.</title>
        <authorList>
            <person name="Gaulin E."/>
        </authorList>
    </citation>
    <scope>NUCLEOTIDE SEQUENCE</scope>
    <source>
        <strain evidence="2">ATCC 38472_TT</strain>
    </source>
</reference>
<name>A0A8K1FDE8_PYTOL</name>
<evidence type="ECO:0000313" key="2">
    <source>
        <dbReference type="EMBL" id="TMW58261.1"/>
    </source>
</evidence>
<dbReference type="EMBL" id="SPLM01000112">
    <property type="protein sequence ID" value="TMW58261.1"/>
    <property type="molecule type" value="Genomic_DNA"/>
</dbReference>
<dbReference type="PANTHER" id="PTHR35796">
    <property type="entry name" value="HYPOTHETICAL CYTOSOLIC PROTEIN"/>
    <property type="match status" value="1"/>
</dbReference>
<feature type="region of interest" description="Disordered" evidence="1">
    <location>
        <begin position="58"/>
        <end position="95"/>
    </location>
</feature>
<proteinExistence type="predicted"/>
<comment type="caution">
    <text evidence="2">The sequence shown here is derived from an EMBL/GenBank/DDBJ whole genome shotgun (WGS) entry which is preliminary data.</text>
</comment>
<keyword evidence="3" id="KW-1185">Reference proteome</keyword>
<protein>
    <submittedName>
        <fullName evidence="2">Uncharacterized protein</fullName>
    </submittedName>
</protein>
<evidence type="ECO:0000313" key="3">
    <source>
        <dbReference type="Proteomes" id="UP000794436"/>
    </source>
</evidence>
<feature type="compositionally biased region" description="Low complexity" evidence="1">
    <location>
        <begin position="64"/>
        <end position="81"/>
    </location>
</feature>
<dbReference type="AlphaFoldDB" id="A0A8K1FDE8"/>